<keyword evidence="5" id="KW-1185">Reference proteome</keyword>
<feature type="domain" description="C2H2-type" evidence="3">
    <location>
        <begin position="41"/>
        <end position="68"/>
    </location>
</feature>
<dbReference type="OrthoDB" id="2664367at2759"/>
<evidence type="ECO:0000259" key="3">
    <source>
        <dbReference type="PROSITE" id="PS50157"/>
    </source>
</evidence>
<feature type="compositionally biased region" description="Polar residues" evidence="2">
    <location>
        <begin position="1"/>
        <end position="15"/>
    </location>
</feature>
<keyword evidence="1" id="KW-0479">Metal-binding</keyword>
<evidence type="ECO:0000313" key="4">
    <source>
        <dbReference type="EMBL" id="KZP26945.1"/>
    </source>
</evidence>
<dbReference type="InterPro" id="IPR013087">
    <property type="entry name" value="Znf_C2H2_type"/>
</dbReference>
<organism evidence="4 5">
    <name type="scientific">Athelia psychrophila</name>
    <dbReference type="NCBI Taxonomy" id="1759441"/>
    <lineage>
        <taxon>Eukaryota</taxon>
        <taxon>Fungi</taxon>
        <taxon>Dikarya</taxon>
        <taxon>Basidiomycota</taxon>
        <taxon>Agaricomycotina</taxon>
        <taxon>Agaricomycetes</taxon>
        <taxon>Agaricomycetidae</taxon>
        <taxon>Atheliales</taxon>
        <taxon>Atheliaceae</taxon>
        <taxon>Athelia</taxon>
    </lineage>
</organism>
<evidence type="ECO:0000313" key="5">
    <source>
        <dbReference type="Proteomes" id="UP000076532"/>
    </source>
</evidence>
<evidence type="ECO:0000256" key="2">
    <source>
        <dbReference type="SAM" id="MobiDB-lite"/>
    </source>
</evidence>
<keyword evidence="1" id="KW-0862">Zinc</keyword>
<sequence>MPRQPTSVRASSEQSKCPECNKTMSAKSIKRHMDNHRGINYPCRFPGCGKPFSQVPNRDQHEEGSHNGRILVCDVCPWSTRQNAEMTRHKQDKHGHPRRGAEGGRKVGHSMKTVAADTKLGVQRSRKCSARSTPYTRPTSSTHDVSPSTQCSSSTSFESLIALSPSPSSSALSSPDLLWSHDQTTFFESPQQTNELDGSYLFHYDLSESFTDNPFNDPEDLQKLIASMPDVGFCPPAAPLMPECTPPMSYSSSTSSDDTDCFPLGLSEEQWAAMLQLPKVEDVNQVQLEELDWWQSVSGDGAEFLNEPAMQFVTELPMLPPYDQFPLTI</sequence>
<evidence type="ECO:0000256" key="1">
    <source>
        <dbReference type="PROSITE-ProRule" id="PRU00042"/>
    </source>
</evidence>
<proteinExistence type="predicted"/>
<feature type="compositionally biased region" description="Low complexity" evidence="2">
    <location>
        <begin position="130"/>
        <end position="151"/>
    </location>
</feature>
<feature type="region of interest" description="Disordered" evidence="2">
    <location>
        <begin position="1"/>
        <end position="21"/>
    </location>
</feature>
<dbReference type="EMBL" id="KV417511">
    <property type="protein sequence ID" value="KZP26945.1"/>
    <property type="molecule type" value="Genomic_DNA"/>
</dbReference>
<dbReference type="SMART" id="SM00355">
    <property type="entry name" value="ZnF_C2H2"/>
    <property type="match status" value="3"/>
</dbReference>
<gene>
    <name evidence="4" type="ORF">FIBSPDRAFT_1040439</name>
</gene>
<dbReference type="SUPFAM" id="SSF57667">
    <property type="entry name" value="beta-beta-alpha zinc fingers"/>
    <property type="match status" value="1"/>
</dbReference>
<feature type="region of interest" description="Disordered" evidence="2">
    <location>
        <begin position="121"/>
        <end position="151"/>
    </location>
</feature>
<protein>
    <recommendedName>
        <fullName evidence="3">C2H2-type domain-containing protein</fullName>
    </recommendedName>
</protein>
<dbReference type="PROSITE" id="PS50157">
    <property type="entry name" value="ZINC_FINGER_C2H2_2"/>
    <property type="match status" value="1"/>
</dbReference>
<dbReference type="InterPro" id="IPR036236">
    <property type="entry name" value="Znf_C2H2_sf"/>
</dbReference>
<dbReference type="AlphaFoldDB" id="A0A166QAS3"/>
<dbReference type="PROSITE" id="PS00028">
    <property type="entry name" value="ZINC_FINGER_C2H2_1"/>
    <property type="match status" value="1"/>
</dbReference>
<keyword evidence="1" id="KW-0863">Zinc-finger</keyword>
<accession>A0A166QAS3</accession>
<dbReference type="GO" id="GO:0008270">
    <property type="term" value="F:zinc ion binding"/>
    <property type="evidence" value="ECO:0007669"/>
    <property type="project" value="UniProtKB-KW"/>
</dbReference>
<dbReference type="Gene3D" id="3.30.160.60">
    <property type="entry name" value="Classic Zinc Finger"/>
    <property type="match status" value="1"/>
</dbReference>
<dbReference type="Proteomes" id="UP000076532">
    <property type="component" value="Unassembled WGS sequence"/>
</dbReference>
<name>A0A166QAS3_9AGAM</name>
<feature type="region of interest" description="Disordered" evidence="2">
    <location>
        <begin position="86"/>
        <end position="108"/>
    </location>
</feature>
<reference evidence="4 5" key="1">
    <citation type="journal article" date="2016" name="Mol. Biol. Evol.">
        <title>Comparative Genomics of Early-Diverging Mushroom-Forming Fungi Provides Insights into the Origins of Lignocellulose Decay Capabilities.</title>
        <authorList>
            <person name="Nagy L.G."/>
            <person name="Riley R."/>
            <person name="Tritt A."/>
            <person name="Adam C."/>
            <person name="Daum C."/>
            <person name="Floudas D."/>
            <person name="Sun H."/>
            <person name="Yadav J.S."/>
            <person name="Pangilinan J."/>
            <person name="Larsson K.H."/>
            <person name="Matsuura K."/>
            <person name="Barry K."/>
            <person name="Labutti K."/>
            <person name="Kuo R."/>
            <person name="Ohm R.A."/>
            <person name="Bhattacharya S.S."/>
            <person name="Shirouzu T."/>
            <person name="Yoshinaga Y."/>
            <person name="Martin F.M."/>
            <person name="Grigoriev I.V."/>
            <person name="Hibbett D.S."/>
        </authorList>
    </citation>
    <scope>NUCLEOTIDE SEQUENCE [LARGE SCALE GENOMIC DNA]</scope>
    <source>
        <strain evidence="4 5">CBS 109695</strain>
    </source>
</reference>